<keyword evidence="1" id="KW-0472">Membrane</keyword>
<name>A0A7Y0U022_9ACTO</name>
<accession>A0A7Y0U022</accession>
<evidence type="ECO:0000256" key="1">
    <source>
        <dbReference type="SAM" id="Phobius"/>
    </source>
</evidence>
<evidence type="ECO:0000313" key="4">
    <source>
        <dbReference type="Proteomes" id="UP000575397"/>
    </source>
</evidence>
<sequence length="265" mass="29732">MENSFFASYRKGFDLTRFAHKIGVMAKKTEKPATGNSKGSSTGKKRNFIQNLKDSYTIVKRSFPWVTWAILGTLVVVIGANVVYMILTKSWIWGAITIVMLLILVPMAWLSLLISKAMLRQIERVKGSVGALSQIIRRSWVPETEPVAFNKEQDLVWRFVGPQGILLISEGPHSRVAKLLADETKKTARVASQVPIHTIECGFDDGQVRLEKVLKTAYKFPKALSRNEVPAVVKRLKALHRKDGLPIPKGIDPTKIRPNRRALYG</sequence>
<organism evidence="2 5">
    <name type="scientific">Mobiluncus mulieris</name>
    <dbReference type="NCBI Taxonomy" id="2052"/>
    <lineage>
        <taxon>Bacteria</taxon>
        <taxon>Bacillati</taxon>
        <taxon>Actinomycetota</taxon>
        <taxon>Actinomycetes</taxon>
        <taxon>Actinomycetales</taxon>
        <taxon>Actinomycetaceae</taxon>
        <taxon>Mobiluncus</taxon>
    </lineage>
</organism>
<feature type="transmembrane region" description="Helical" evidence="1">
    <location>
        <begin position="92"/>
        <end position="114"/>
    </location>
</feature>
<protein>
    <submittedName>
        <fullName evidence="2">DUF4191 domain-containing protein</fullName>
    </submittedName>
</protein>
<dbReference type="EMBL" id="JABCUS010000010">
    <property type="protein sequence ID" value="NMX03450.1"/>
    <property type="molecule type" value="Genomic_DNA"/>
</dbReference>
<comment type="caution">
    <text evidence="2">The sequence shown here is derived from an EMBL/GenBank/DDBJ whole genome shotgun (WGS) entry which is preliminary data.</text>
</comment>
<keyword evidence="1" id="KW-1133">Transmembrane helix</keyword>
<evidence type="ECO:0000313" key="2">
    <source>
        <dbReference type="EMBL" id="NMW64342.1"/>
    </source>
</evidence>
<dbReference type="EMBL" id="JABCUR010000002">
    <property type="protein sequence ID" value="NMW64342.1"/>
    <property type="molecule type" value="Genomic_DNA"/>
</dbReference>
<evidence type="ECO:0000313" key="5">
    <source>
        <dbReference type="Proteomes" id="UP000578252"/>
    </source>
</evidence>
<evidence type="ECO:0000313" key="3">
    <source>
        <dbReference type="EMBL" id="NMX03450.1"/>
    </source>
</evidence>
<dbReference type="AlphaFoldDB" id="A0A7Y0U022"/>
<dbReference type="Pfam" id="PF13829">
    <property type="entry name" value="DUF4191"/>
    <property type="match status" value="1"/>
</dbReference>
<proteinExistence type="predicted"/>
<dbReference type="Proteomes" id="UP000578252">
    <property type="component" value="Unassembled WGS sequence"/>
</dbReference>
<gene>
    <name evidence="3" type="ORF">HHJ77_05810</name>
    <name evidence="2" type="ORF">HHJ78_02045</name>
</gene>
<dbReference type="Proteomes" id="UP000575397">
    <property type="component" value="Unassembled WGS sequence"/>
</dbReference>
<dbReference type="InterPro" id="IPR025445">
    <property type="entry name" value="DUF4191"/>
</dbReference>
<feature type="transmembrane region" description="Helical" evidence="1">
    <location>
        <begin position="65"/>
        <end position="86"/>
    </location>
</feature>
<reference evidence="4 5" key="1">
    <citation type="submission" date="2020-04" db="EMBL/GenBank/DDBJ databases">
        <title>Antimicrobial susceptibility and clonality of vaginal-derived multi-drug resistant Mobiluncus isolates in China.</title>
        <authorList>
            <person name="Zhang X."/>
        </authorList>
    </citation>
    <scope>NUCLEOTIDE SEQUENCE [LARGE SCALE GENOMIC DNA]</scope>
    <source>
        <strain evidence="3 4">12</strain>
        <strain evidence="2 5">13</strain>
    </source>
</reference>
<keyword evidence="1" id="KW-0812">Transmembrane</keyword>